<evidence type="ECO:0000256" key="1">
    <source>
        <dbReference type="SAM" id="MobiDB-lite"/>
    </source>
</evidence>
<sequence length="201" mass="21967">MHAPSQPSLDLGRLLVSSRNIIEQSPPPSLRDILGAYKAKGDGDRDMLLAMLNAKSAEDQRLAAVASLHRTLLDLSSLDHTAPSNSSQPLLHPTSYDRSSRYAPYPTDIHVPRHPPRDSQYCLQPLAKRRRSSRSPPSHSDARPSSRDFPPSPYSSSRSGSEEYSPRSRASMAIGSLLSSGPLKDSVSDDPQSCDRSRIPS</sequence>
<dbReference type="AlphaFoldDB" id="A0A0C9ZBI3"/>
<accession>A0A0C9ZBI3</accession>
<name>A0A0C9ZBI3_9AGAM</name>
<feature type="compositionally biased region" description="Polar residues" evidence="1">
    <location>
        <begin position="79"/>
        <end position="89"/>
    </location>
</feature>
<dbReference type="Proteomes" id="UP000054018">
    <property type="component" value="Unassembled WGS sequence"/>
</dbReference>
<dbReference type="OrthoDB" id="2537258at2759"/>
<evidence type="ECO:0000313" key="2">
    <source>
        <dbReference type="EMBL" id="KIK26591.1"/>
    </source>
</evidence>
<evidence type="ECO:0000313" key="3">
    <source>
        <dbReference type="Proteomes" id="UP000054018"/>
    </source>
</evidence>
<gene>
    <name evidence="2" type="ORF">PISMIDRAFT_675997</name>
</gene>
<keyword evidence="3" id="KW-1185">Reference proteome</keyword>
<dbReference type="HOGENOM" id="CLU_090743_0_0_1"/>
<protein>
    <submittedName>
        <fullName evidence="2">Uncharacterized protein</fullName>
    </submittedName>
</protein>
<dbReference type="EMBL" id="KN833701">
    <property type="protein sequence ID" value="KIK26591.1"/>
    <property type="molecule type" value="Genomic_DNA"/>
</dbReference>
<proteinExistence type="predicted"/>
<reference evidence="2 3" key="1">
    <citation type="submission" date="2014-04" db="EMBL/GenBank/DDBJ databases">
        <authorList>
            <consortium name="DOE Joint Genome Institute"/>
            <person name="Kuo A."/>
            <person name="Kohler A."/>
            <person name="Costa M.D."/>
            <person name="Nagy L.G."/>
            <person name="Floudas D."/>
            <person name="Copeland A."/>
            <person name="Barry K.W."/>
            <person name="Cichocki N."/>
            <person name="Veneault-Fourrey C."/>
            <person name="LaButti K."/>
            <person name="Lindquist E.A."/>
            <person name="Lipzen A."/>
            <person name="Lundell T."/>
            <person name="Morin E."/>
            <person name="Murat C."/>
            <person name="Sun H."/>
            <person name="Tunlid A."/>
            <person name="Henrissat B."/>
            <person name="Grigoriev I.V."/>
            <person name="Hibbett D.S."/>
            <person name="Martin F."/>
            <person name="Nordberg H.P."/>
            <person name="Cantor M.N."/>
            <person name="Hua S.X."/>
        </authorList>
    </citation>
    <scope>NUCLEOTIDE SEQUENCE [LARGE SCALE GENOMIC DNA]</scope>
    <source>
        <strain evidence="2 3">441</strain>
    </source>
</reference>
<reference evidence="3" key="2">
    <citation type="submission" date="2015-01" db="EMBL/GenBank/DDBJ databases">
        <title>Evolutionary Origins and Diversification of the Mycorrhizal Mutualists.</title>
        <authorList>
            <consortium name="DOE Joint Genome Institute"/>
            <consortium name="Mycorrhizal Genomics Consortium"/>
            <person name="Kohler A."/>
            <person name="Kuo A."/>
            <person name="Nagy L.G."/>
            <person name="Floudas D."/>
            <person name="Copeland A."/>
            <person name="Barry K.W."/>
            <person name="Cichocki N."/>
            <person name="Veneault-Fourrey C."/>
            <person name="LaButti K."/>
            <person name="Lindquist E.A."/>
            <person name="Lipzen A."/>
            <person name="Lundell T."/>
            <person name="Morin E."/>
            <person name="Murat C."/>
            <person name="Riley R."/>
            <person name="Ohm R."/>
            <person name="Sun H."/>
            <person name="Tunlid A."/>
            <person name="Henrissat B."/>
            <person name="Grigoriev I.V."/>
            <person name="Hibbett D.S."/>
            <person name="Martin F."/>
        </authorList>
    </citation>
    <scope>NUCLEOTIDE SEQUENCE [LARGE SCALE GENOMIC DNA]</scope>
    <source>
        <strain evidence="3">441</strain>
    </source>
</reference>
<organism evidence="2 3">
    <name type="scientific">Pisolithus microcarpus 441</name>
    <dbReference type="NCBI Taxonomy" id="765257"/>
    <lineage>
        <taxon>Eukaryota</taxon>
        <taxon>Fungi</taxon>
        <taxon>Dikarya</taxon>
        <taxon>Basidiomycota</taxon>
        <taxon>Agaricomycotina</taxon>
        <taxon>Agaricomycetes</taxon>
        <taxon>Agaricomycetidae</taxon>
        <taxon>Boletales</taxon>
        <taxon>Sclerodermatineae</taxon>
        <taxon>Pisolithaceae</taxon>
        <taxon>Pisolithus</taxon>
    </lineage>
</organism>
<feature type="region of interest" description="Disordered" evidence="1">
    <location>
        <begin position="79"/>
        <end position="201"/>
    </location>
</feature>